<dbReference type="InterPro" id="IPR000281">
    <property type="entry name" value="HTH_RpiR"/>
</dbReference>
<dbReference type="Pfam" id="PF01418">
    <property type="entry name" value="HTH_6"/>
    <property type="match status" value="1"/>
</dbReference>
<evidence type="ECO:0000256" key="2">
    <source>
        <dbReference type="ARBA" id="ARBA00023125"/>
    </source>
</evidence>
<dbReference type="RefSeq" id="WP_086312241.1">
    <property type="nucleotide sequence ID" value="NZ_CP147244.1"/>
</dbReference>
<dbReference type="CDD" id="cd05013">
    <property type="entry name" value="SIS_RpiR"/>
    <property type="match status" value="1"/>
</dbReference>
<proteinExistence type="predicted"/>
<dbReference type="PROSITE" id="PS51071">
    <property type="entry name" value="HTH_RPIR"/>
    <property type="match status" value="1"/>
</dbReference>
<feature type="domain" description="HTH rpiR-type" evidence="5">
    <location>
        <begin position="4"/>
        <end position="80"/>
    </location>
</feature>
<dbReference type="SUPFAM" id="SSF53697">
    <property type="entry name" value="SIS domain"/>
    <property type="match status" value="1"/>
</dbReference>
<accession>A0AAQ3Y4E8</accession>
<dbReference type="PANTHER" id="PTHR30514:SF10">
    <property type="entry name" value="MURR_RPIR FAMILY TRANSCRIPTIONAL REGULATOR"/>
    <property type="match status" value="1"/>
</dbReference>
<dbReference type="GO" id="GO:0003677">
    <property type="term" value="F:DNA binding"/>
    <property type="evidence" value="ECO:0007669"/>
    <property type="project" value="UniProtKB-KW"/>
</dbReference>
<name>A0AAQ3Y4E8_9ENTE</name>
<evidence type="ECO:0000256" key="1">
    <source>
        <dbReference type="ARBA" id="ARBA00023015"/>
    </source>
</evidence>
<evidence type="ECO:0000313" key="8">
    <source>
        <dbReference type="Proteomes" id="UP000194948"/>
    </source>
</evidence>
<keyword evidence="8" id="KW-1185">Reference proteome</keyword>
<dbReference type="InterPro" id="IPR036388">
    <property type="entry name" value="WH-like_DNA-bd_sf"/>
</dbReference>
<dbReference type="AlphaFoldDB" id="A0AAQ3Y4E8"/>
<evidence type="ECO:0000259" key="6">
    <source>
        <dbReference type="PROSITE" id="PS51464"/>
    </source>
</evidence>
<dbReference type="Gene3D" id="1.10.10.10">
    <property type="entry name" value="Winged helix-like DNA-binding domain superfamily/Winged helix DNA-binding domain"/>
    <property type="match status" value="1"/>
</dbReference>
<sequence>MSGENIQGRIVSMLDVLSNSEQKIGEVILNDPEKVIEMTAAELSKYAGTSPATVIRFCKKIDVPSFTQLKIRLSAEIEVPVYEGYSDITANESVNEIKTKLLGNAYQSMQETVALLNEQRIETVVDLLVAAPIIYVFGIGASYLVAENIAQKWNRIGKTVVCVQDSHVLVTMLVSAPKDAIFFCVSHSGETKEILRLLNVAKKHQLKTIGLSQFGNNTLTNQAEYSLQTVRSNEAVLRSAATTSLHDQFIVVDVLFYAYASRNFNRTIEMIQESKAEVRKYEK</sequence>
<evidence type="ECO:0000259" key="5">
    <source>
        <dbReference type="PROSITE" id="PS51071"/>
    </source>
</evidence>
<dbReference type="InterPro" id="IPR046348">
    <property type="entry name" value="SIS_dom_sf"/>
</dbReference>
<keyword evidence="3" id="KW-0804">Transcription</keyword>
<dbReference type="GO" id="GO:1901135">
    <property type="term" value="P:carbohydrate derivative metabolic process"/>
    <property type="evidence" value="ECO:0007669"/>
    <property type="project" value="InterPro"/>
</dbReference>
<dbReference type="Gene3D" id="3.40.50.10490">
    <property type="entry name" value="Glucose-6-phosphate isomerase like protein, domain 1"/>
    <property type="match status" value="1"/>
</dbReference>
<organism evidence="7 8">
    <name type="scientific">Candidatus Enterococcus palustris</name>
    <dbReference type="NCBI Taxonomy" id="1834189"/>
    <lineage>
        <taxon>Bacteria</taxon>
        <taxon>Bacillati</taxon>
        <taxon>Bacillota</taxon>
        <taxon>Bacilli</taxon>
        <taxon>Lactobacillales</taxon>
        <taxon>Enterococcaceae</taxon>
        <taxon>Enterococcus</taxon>
    </lineage>
</organism>
<reference evidence="7" key="2">
    <citation type="submission" date="2024-03" db="EMBL/GenBank/DDBJ databases">
        <title>The Genome Sequence of Enterococcus sp. DIV0205d.</title>
        <authorList>
            <consortium name="The Broad Institute Genomics Platform"/>
            <consortium name="The Broad Institute Microbial Omics Core"/>
            <consortium name="The Broad Institute Genomic Center for Infectious Diseases"/>
            <person name="Earl A."/>
            <person name="Manson A."/>
            <person name="Gilmore M."/>
            <person name="Schwartman J."/>
            <person name="Shea T."/>
            <person name="Abouelleil A."/>
            <person name="Cao P."/>
            <person name="Chapman S."/>
            <person name="Cusick C."/>
            <person name="Young S."/>
            <person name="Neafsey D."/>
            <person name="Nusbaum C."/>
            <person name="Birren B."/>
        </authorList>
    </citation>
    <scope>NUCLEOTIDE SEQUENCE</scope>
    <source>
        <strain evidence="7">7F3_DIV0205</strain>
    </source>
</reference>
<feature type="domain" description="SIS" evidence="6">
    <location>
        <begin position="124"/>
        <end position="265"/>
    </location>
</feature>
<gene>
    <name evidence="7" type="ORF">A5821_000005</name>
</gene>
<protein>
    <recommendedName>
        <fullName evidence="9">RpiR family transcriptional regulator</fullName>
    </recommendedName>
</protein>
<dbReference type="Pfam" id="PF01380">
    <property type="entry name" value="SIS"/>
    <property type="match status" value="1"/>
</dbReference>
<evidence type="ECO:0008006" key="9">
    <source>
        <dbReference type="Google" id="ProtNLM"/>
    </source>
</evidence>
<dbReference type="GO" id="GO:0097367">
    <property type="term" value="F:carbohydrate derivative binding"/>
    <property type="evidence" value="ECO:0007669"/>
    <property type="project" value="InterPro"/>
</dbReference>
<dbReference type="InterPro" id="IPR047640">
    <property type="entry name" value="RpiR-like"/>
</dbReference>
<dbReference type="PANTHER" id="PTHR30514">
    <property type="entry name" value="GLUCOKINASE"/>
    <property type="match status" value="1"/>
</dbReference>
<evidence type="ECO:0000256" key="3">
    <source>
        <dbReference type="ARBA" id="ARBA00023163"/>
    </source>
</evidence>
<dbReference type="InterPro" id="IPR035472">
    <property type="entry name" value="RpiR-like_SIS"/>
</dbReference>
<keyword evidence="2" id="KW-0238">DNA-binding</keyword>
<dbReference type="Proteomes" id="UP000194948">
    <property type="component" value="Chromosome"/>
</dbReference>
<reference evidence="7" key="1">
    <citation type="submission" date="2017-05" db="EMBL/GenBank/DDBJ databases">
        <authorList>
            <consortium name="The Broad Institute Genomics Platform"/>
            <consortium name="The Broad Institute Genomic Center for Infectious Diseases"/>
            <person name="Earl A."/>
            <person name="Manson A."/>
            <person name="Schwartman J."/>
            <person name="Gilmore M."/>
            <person name="Abouelleil A."/>
            <person name="Cao P."/>
            <person name="Chapman S."/>
            <person name="Cusick C."/>
            <person name="Shea T."/>
            <person name="Young S."/>
            <person name="Neafsey D."/>
            <person name="Nusbaum C."/>
            <person name="Birren B."/>
        </authorList>
    </citation>
    <scope>NUCLEOTIDE SEQUENCE</scope>
    <source>
        <strain evidence="7">7F3_DIV0205</strain>
    </source>
</reference>
<keyword evidence="4" id="KW-0472">Membrane</keyword>
<keyword evidence="4" id="KW-1133">Transmembrane helix</keyword>
<evidence type="ECO:0000256" key="4">
    <source>
        <dbReference type="SAM" id="Phobius"/>
    </source>
</evidence>
<dbReference type="GO" id="GO:0003700">
    <property type="term" value="F:DNA-binding transcription factor activity"/>
    <property type="evidence" value="ECO:0007669"/>
    <property type="project" value="InterPro"/>
</dbReference>
<keyword evidence="4" id="KW-0812">Transmembrane</keyword>
<dbReference type="InterPro" id="IPR009057">
    <property type="entry name" value="Homeodomain-like_sf"/>
</dbReference>
<dbReference type="EMBL" id="CP147244">
    <property type="protein sequence ID" value="WYJ98931.1"/>
    <property type="molecule type" value="Genomic_DNA"/>
</dbReference>
<dbReference type="PROSITE" id="PS51464">
    <property type="entry name" value="SIS"/>
    <property type="match status" value="1"/>
</dbReference>
<keyword evidence="1" id="KW-0805">Transcription regulation</keyword>
<evidence type="ECO:0000313" key="7">
    <source>
        <dbReference type="EMBL" id="WYJ98931.1"/>
    </source>
</evidence>
<dbReference type="SUPFAM" id="SSF46689">
    <property type="entry name" value="Homeodomain-like"/>
    <property type="match status" value="1"/>
</dbReference>
<dbReference type="InterPro" id="IPR001347">
    <property type="entry name" value="SIS_dom"/>
</dbReference>
<feature type="transmembrane region" description="Helical" evidence="4">
    <location>
        <begin position="127"/>
        <end position="146"/>
    </location>
</feature>